<feature type="compositionally biased region" description="Polar residues" evidence="1">
    <location>
        <begin position="1"/>
        <end position="11"/>
    </location>
</feature>
<sequence length="92" mass="10335">MRLTWNESNLKVRSPDHSRNRGEAFDRVRGHGNTVNQASKETEAKSQMVRLQRQERGKFPTMSSQPDHFGCNKPALSACNCSPTSSSWGKLS</sequence>
<proteinExistence type="predicted"/>
<dbReference type="AlphaFoldDB" id="A0A8H3VMN1"/>
<accession>A0A8H3VMN1</accession>
<feature type="region of interest" description="Disordered" evidence="1">
    <location>
        <begin position="1"/>
        <end position="24"/>
    </location>
</feature>
<evidence type="ECO:0000313" key="2">
    <source>
        <dbReference type="EMBL" id="KAE9990606.1"/>
    </source>
</evidence>
<comment type="caution">
    <text evidence="2">The sequence shown here is derived from an EMBL/GenBank/DDBJ whole genome shotgun (WGS) entry which is preliminary data.</text>
</comment>
<organism evidence="2 3">
    <name type="scientific">Venturia inaequalis</name>
    <name type="common">Apple scab fungus</name>
    <dbReference type="NCBI Taxonomy" id="5025"/>
    <lineage>
        <taxon>Eukaryota</taxon>
        <taxon>Fungi</taxon>
        <taxon>Dikarya</taxon>
        <taxon>Ascomycota</taxon>
        <taxon>Pezizomycotina</taxon>
        <taxon>Dothideomycetes</taxon>
        <taxon>Pleosporomycetidae</taxon>
        <taxon>Venturiales</taxon>
        <taxon>Venturiaceae</taxon>
        <taxon>Venturia</taxon>
    </lineage>
</organism>
<keyword evidence="3" id="KW-1185">Reference proteome</keyword>
<feature type="compositionally biased region" description="Basic and acidic residues" evidence="1">
    <location>
        <begin position="13"/>
        <end position="24"/>
    </location>
</feature>
<gene>
    <name evidence="2" type="ORF">EG327_001157</name>
</gene>
<dbReference type="EMBL" id="WNWR01000129">
    <property type="protein sequence ID" value="KAE9990606.1"/>
    <property type="molecule type" value="Genomic_DNA"/>
</dbReference>
<dbReference type="Proteomes" id="UP000490939">
    <property type="component" value="Unassembled WGS sequence"/>
</dbReference>
<protein>
    <submittedName>
        <fullName evidence="2">Uncharacterized protein</fullName>
    </submittedName>
</protein>
<name>A0A8H3VMN1_VENIN</name>
<evidence type="ECO:0000313" key="3">
    <source>
        <dbReference type="Proteomes" id="UP000490939"/>
    </source>
</evidence>
<reference evidence="2 3" key="1">
    <citation type="submission" date="2019-07" db="EMBL/GenBank/DDBJ databases">
        <title>Venturia inaequalis Genome Resource.</title>
        <authorList>
            <person name="Lichtner F.J."/>
        </authorList>
    </citation>
    <scope>NUCLEOTIDE SEQUENCE [LARGE SCALE GENOMIC DNA]</scope>
    <source>
        <strain evidence="2 3">DMI_063113</strain>
    </source>
</reference>
<evidence type="ECO:0000256" key="1">
    <source>
        <dbReference type="SAM" id="MobiDB-lite"/>
    </source>
</evidence>